<reference evidence="1" key="2">
    <citation type="journal article" date="2020" name="Nat. Commun.">
        <title>Large-scale genome sequencing of mycorrhizal fungi provides insights into the early evolution of symbiotic traits.</title>
        <authorList>
            <person name="Miyauchi S."/>
            <person name="Kiss E."/>
            <person name="Kuo A."/>
            <person name="Drula E."/>
            <person name="Kohler A."/>
            <person name="Sanchez-Garcia M."/>
            <person name="Morin E."/>
            <person name="Andreopoulos B."/>
            <person name="Barry K.W."/>
            <person name="Bonito G."/>
            <person name="Buee M."/>
            <person name="Carver A."/>
            <person name="Chen C."/>
            <person name="Cichocki N."/>
            <person name="Clum A."/>
            <person name="Culley D."/>
            <person name="Crous P.W."/>
            <person name="Fauchery L."/>
            <person name="Girlanda M."/>
            <person name="Hayes R.D."/>
            <person name="Keri Z."/>
            <person name="LaButti K."/>
            <person name="Lipzen A."/>
            <person name="Lombard V."/>
            <person name="Magnuson J."/>
            <person name="Maillard F."/>
            <person name="Murat C."/>
            <person name="Nolan M."/>
            <person name="Ohm R.A."/>
            <person name="Pangilinan J."/>
            <person name="Pereira M.F."/>
            <person name="Perotto S."/>
            <person name="Peter M."/>
            <person name="Pfister S."/>
            <person name="Riley R."/>
            <person name="Sitrit Y."/>
            <person name="Stielow J.B."/>
            <person name="Szollosi G."/>
            <person name="Zifcakova L."/>
            <person name="Stursova M."/>
            <person name="Spatafora J.W."/>
            <person name="Tedersoo L."/>
            <person name="Vaario L.M."/>
            <person name="Yamada A."/>
            <person name="Yan M."/>
            <person name="Wang P."/>
            <person name="Xu J."/>
            <person name="Bruns T."/>
            <person name="Baldrian P."/>
            <person name="Vilgalys R."/>
            <person name="Dunand C."/>
            <person name="Henrissat B."/>
            <person name="Grigoriev I.V."/>
            <person name="Hibbett D."/>
            <person name="Nagy L.G."/>
            <person name="Martin F.M."/>
        </authorList>
    </citation>
    <scope>NUCLEOTIDE SEQUENCE</scope>
    <source>
        <strain evidence="1">P2</strain>
    </source>
</reference>
<accession>A0ACB6ZRB8</accession>
<evidence type="ECO:0000313" key="1">
    <source>
        <dbReference type="EMBL" id="KAF9651988.1"/>
    </source>
</evidence>
<sequence length="258" mass="29062">MLFTDPRLIESAMAFNPDWSIDPMIPTTLTDNDGQHTDFLTNFEMPDWDQFNFESLAPSKREDGHPFLLFSPLQSPAHFHSTPLSPLGIPGSSPTPSIRFSPTPDPSSAGPSSGPPTTPPPPPTPPALNQIVHFDLCPYTRHGQICKYVSWASSPNKQIKRHMKAEHFPDTSLGYNCPNPKCTRGNYRFLRRDTYIQHRRACDLAQAPGYILLPNIVSGSDAEVNRWMKARCKQRREIIKKMREGTPWSIDLLEPVSL</sequence>
<reference evidence="1" key="1">
    <citation type="submission" date="2019-10" db="EMBL/GenBank/DDBJ databases">
        <authorList>
            <consortium name="DOE Joint Genome Institute"/>
            <person name="Kuo A."/>
            <person name="Miyauchi S."/>
            <person name="Kiss E."/>
            <person name="Drula E."/>
            <person name="Kohler A."/>
            <person name="Sanchez-Garcia M."/>
            <person name="Andreopoulos B."/>
            <person name="Barry K.W."/>
            <person name="Bonito G."/>
            <person name="Buee M."/>
            <person name="Carver A."/>
            <person name="Chen C."/>
            <person name="Cichocki N."/>
            <person name="Clum A."/>
            <person name="Culley D."/>
            <person name="Crous P.W."/>
            <person name="Fauchery L."/>
            <person name="Girlanda M."/>
            <person name="Hayes R."/>
            <person name="Keri Z."/>
            <person name="Labutti K."/>
            <person name="Lipzen A."/>
            <person name="Lombard V."/>
            <person name="Magnuson J."/>
            <person name="Maillard F."/>
            <person name="Morin E."/>
            <person name="Murat C."/>
            <person name="Nolan M."/>
            <person name="Ohm R."/>
            <person name="Pangilinan J."/>
            <person name="Pereira M."/>
            <person name="Perotto S."/>
            <person name="Peter M."/>
            <person name="Riley R."/>
            <person name="Sitrit Y."/>
            <person name="Stielow B."/>
            <person name="Szollosi G."/>
            <person name="Zifcakova L."/>
            <person name="Stursova M."/>
            <person name="Spatafora J.W."/>
            <person name="Tedersoo L."/>
            <person name="Vaario L.-M."/>
            <person name="Yamada A."/>
            <person name="Yan M."/>
            <person name="Wang P."/>
            <person name="Xu J."/>
            <person name="Bruns T."/>
            <person name="Baldrian P."/>
            <person name="Vilgalys R."/>
            <person name="Henrissat B."/>
            <person name="Grigoriev I.V."/>
            <person name="Hibbett D."/>
            <person name="Nagy L.G."/>
            <person name="Martin F.M."/>
        </authorList>
    </citation>
    <scope>NUCLEOTIDE SEQUENCE</scope>
    <source>
        <strain evidence="1">P2</strain>
    </source>
</reference>
<keyword evidence="2" id="KW-1185">Reference proteome</keyword>
<organism evidence="1 2">
    <name type="scientific">Thelephora ganbajun</name>
    <name type="common">Ganba fungus</name>
    <dbReference type="NCBI Taxonomy" id="370292"/>
    <lineage>
        <taxon>Eukaryota</taxon>
        <taxon>Fungi</taxon>
        <taxon>Dikarya</taxon>
        <taxon>Basidiomycota</taxon>
        <taxon>Agaricomycotina</taxon>
        <taxon>Agaricomycetes</taxon>
        <taxon>Thelephorales</taxon>
        <taxon>Thelephoraceae</taxon>
        <taxon>Thelephora</taxon>
    </lineage>
</organism>
<protein>
    <submittedName>
        <fullName evidence="1">Uncharacterized protein</fullName>
    </submittedName>
</protein>
<comment type="caution">
    <text evidence="1">The sequence shown here is derived from an EMBL/GenBank/DDBJ whole genome shotgun (WGS) entry which is preliminary data.</text>
</comment>
<gene>
    <name evidence="1" type="ORF">BDM02DRAFT_343431</name>
</gene>
<proteinExistence type="predicted"/>
<dbReference type="EMBL" id="MU117971">
    <property type="protein sequence ID" value="KAF9651988.1"/>
    <property type="molecule type" value="Genomic_DNA"/>
</dbReference>
<name>A0ACB6ZRB8_THEGA</name>
<evidence type="ECO:0000313" key="2">
    <source>
        <dbReference type="Proteomes" id="UP000886501"/>
    </source>
</evidence>
<dbReference type="Proteomes" id="UP000886501">
    <property type="component" value="Unassembled WGS sequence"/>
</dbReference>